<sequence length="330" mass="37411">MEQLNSMRNDYINNTYTIDRVPRGSYSRSNSRRSRVSENQSPLPAANNGNACSSEPTRSPIPQNATPLRERFSSNISTETDSVFEQPLVNRTNLDLYNKEDVTRERKCTLQLTVYEAMGLPQVKDERGCLVPPNAYISVHGRDGELRSPVCEQSRRPRWNWTGRFPISGERRNLVVKVIHQDLYSDVALGFVSLSIPTNRVKCADYELVDLITSGKSSEDTPIIKMSIEVLEVGSPFNVEINDPSARSVLGSRPSSRESHGSCLTNTKMHRKYSVQQRPSSPLITESLEEINDRLWYTIERYERTGEINEEDKTVIPIPTLTVNALNVIY</sequence>
<reference evidence="4" key="1">
    <citation type="submission" date="2016-11" db="UniProtKB">
        <authorList>
            <consortium name="WormBaseParasite"/>
        </authorList>
    </citation>
    <scope>IDENTIFICATION</scope>
</reference>
<feature type="region of interest" description="Disordered" evidence="1">
    <location>
        <begin position="21"/>
        <end position="66"/>
    </location>
</feature>
<evidence type="ECO:0000256" key="1">
    <source>
        <dbReference type="SAM" id="MobiDB-lite"/>
    </source>
</evidence>
<feature type="domain" description="C2" evidence="2">
    <location>
        <begin position="91"/>
        <end position="213"/>
    </location>
</feature>
<evidence type="ECO:0000313" key="4">
    <source>
        <dbReference type="WBParaSite" id="Hba_20776"/>
    </source>
</evidence>
<dbReference type="AlphaFoldDB" id="A0A1I7XTV9"/>
<dbReference type="SUPFAM" id="SSF49562">
    <property type="entry name" value="C2 domain (Calcium/lipid-binding domain, CaLB)"/>
    <property type="match status" value="1"/>
</dbReference>
<feature type="region of interest" description="Disordered" evidence="1">
    <location>
        <begin position="248"/>
        <end position="267"/>
    </location>
</feature>
<organism evidence="3 4">
    <name type="scientific">Heterorhabditis bacteriophora</name>
    <name type="common">Entomopathogenic nematode worm</name>
    <dbReference type="NCBI Taxonomy" id="37862"/>
    <lineage>
        <taxon>Eukaryota</taxon>
        <taxon>Metazoa</taxon>
        <taxon>Ecdysozoa</taxon>
        <taxon>Nematoda</taxon>
        <taxon>Chromadorea</taxon>
        <taxon>Rhabditida</taxon>
        <taxon>Rhabditina</taxon>
        <taxon>Rhabditomorpha</taxon>
        <taxon>Strongyloidea</taxon>
        <taxon>Heterorhabditidae</taxon>
        <taxon>Heterorhabditis</taxon>
    </lineage>
</organism>
<accession>A0A1I7XTV9</accession>
<dbReference type="Pfam" id="PF00168">
    <property type="entry name" value="C2"/>
    <property type="match status" value="1"/>
</dbReference>
<dbReference type="WBParaSite" id="Hba_20776">
    <property type="protein sequence ID" value="Hba_20776"/>
    <property type="gene ID" value="Hba_20776"/>
</dbReference>
<name>A0A1I7XTV9_HETBA</name>
<dbReference type="Gene3D" id="2.60.40.150">
    <property type="entry name" value="C2 domain"/>
    <property type="match status" value="1"/>
</dbReference>
<evidence type="ECO:0000313" key="3">
    <source>
        <dbReference type="Proteomes" id="UP000095283"/>
    </source>
</evidence>
<dbReference type="PROSITE" id="PS50004">
    <property type="entry name" value="C2"/>
    <property type="match status" value="1"/>
</dbReference>
<dbReference type="Proteomes" id="UP000095283">
    <property type="component" value="Unplaced"/>
</dbReference>
<evidence type="ECO:0000259" key="2">
    <source>
        <dbReference type="PROSITE" id="PS50004"/>
    </source>
</evidence>
<dbReference type="InterPro" id="IPR000008">
    <property type="entry name" value="C2_dom"/>
</dbReference>
<proteinExistence type="predicted"/>
<protein>
    <submittedName>
        <fullName evidence="4">C2 domain-containing protein</fullName>
    </submittedName>
</protein>
<dbReference type="InterPro" id="IPR035892">
    <property type="entry name" value="C2_domain_sf"/>
</dbReference>
<dbReference type="CDD" id="cd00030">
    <property type="entry name" value="C2"/>
    <property type="match status" value="1"/>
</dbReference>
<keyword evidence="3" id="KW-1185">Reference proteome</keyword>
<feature type="compositionally biased region" description="Polar residues" evidence="1">
    <location>
        <begin position="38"/>
        <end position="66"/>
    </location>
</feature>